<evidence type="ECO:0000256" key="3">
    <source>
        <dbReference type="ARBA" id="ARBA00022840"/>
    </source>
</evidence>
<dbReference type="GO" id="GO:0003723">
    <property type="term" value="F:RNA binding"/>
    <property type="evidence" value="ECO:0007669"/>
    <property type="project" value="UniProtKB-KW"/>
</dbReference>
<dbReference type="Gene3D" id="3.40.50.620">
    <property type="entry name" value="HUPs"/>
    <property type="match status" value="1"/>
</dbReference>
<dbReference type="RefSeq" id="XP_003883667.1">
    <property type="nucleotide sequence ID" value="XM_003883618.1"/>
</dbReference>
<evidence type="ECO:0000313" key="12">
    <source>
        <dbReference type="Proteomes" id="UP000007494"/>
    </source>
</evidence>
<dbReference type="Gene3D" id="3.10.290.10">
    <property type="entry name" value="RNA-binding S4 domain"/>
    <property type="match status" value="1"/>
</dbReference>
<accession>F0VIS4</accession>
<dbReference type="InterPro" id="IPR002942">
    <property type="entry name" value="S4_RNA-bd"/>
</dbReference>
<dbReference type="EMBL" id="FR823390">
    <property type="protein sequence ID" value="CBZ53635.1"/>
    <property type="molecule type" value="Genomic_DNA"/>
</dbReference>
<proteinExistence type="predicted"/>
<dbReference type="PROSITE" id="PS50889">
    <property type="entry name" value="S4"/>
    <property type="match status" value="1"/>
</dbReference>
<dbReference type="GO" id="GO:0006418">
    <property type="term" value="P:tRNA aminoacylation for protein translation"/>
    <property type="evidence" value="ECO:0007669"/>
    <property type="project" value="InterPro"/>
</dbReference>
<keyword evidence="1" id="KW-0436">Ligase</keyword>
<gene>
    <name evidence="11" type="ORF">NCLIV_034220</name>
</gene>
<dbReference type="VEuPathDB" id="ToxoDB:NCLIV_034220"/>
<feature type="region of interest" description="Disordered" evidence="9">
    <location>
        <begin position="527"/>
        <end position="578"/>
    </location>
</feature>
<feature type="domain" description="RNA-binding S4" evidence="10">
    <location>
        <begin position="789"/>
        <end position="818"/>
    </location>
</feature>
<dbReference type="Pfam" id="PF01479">
    <property type="entry name" value="S4"/>
    <property type="match status" value="1"/>
</dbReference>
<dbReference type="PANTHER" id="PTHR11766">
    <property type="entry name" value="TYROSYL-TRNA SYNTHETASE"/>
    <property type="match status" value="1"/>
</dbReference>
<evidence type="ECO:0000256" key="6">
    <source>
        <dbReference type="ARBA" id="ARBA00033323"/>
    </source>
</evidence>
<dbReference type="SUPFAM" id="SSF52374">
    <property type="entry name" value="Nucleotidylyl transferase"/>
    <property type="match status" value="2"/>
</dbReference>
<dbReference type="eggNOG" id="KOG2623">
    <property type="taxonomic scope" value="Eukaryota"/>
</dbReference>
<dbReference type="InterPro" id="IPR024088">
    <property type="entry name" value="Tyr-tRNA-ligase_bac-type"/>
</dbReference>
<evidence type="ECO:0000256" key="2">
    <source>
        <dbReference type="ARBA" id="ARBA00022741"/>
    </source>
</evidence>
<protein>
    <recommendedName>
        <fullName evidence="6">Tyrosyl-tRNA synthetase</fullName>
    </recommendedName>
</protein>
<evidence type="ECO:0000256" key="9">
    <source>
        <dbReference type="SAM" id="MobiDB-lite"/>
    </source>
</evidence>
<name>F0VIS4_NEOCL</name>
<feature type="region of interest" description="Disordered" evidence="9">
    <location>
        <begin position="200"/>
        <end position="220"/>
    </location>
</feature>
<dbReference type="GeneID" id="13441979"/>
<reference evidence="12" key="1">
    <citation type="journal article" date="2012" name="PLoS Pathog.">
        <title>Comparative genomics of the apicomplexan parasites Toxoplasma gondii and Neospora caninum: Coccidia differing in host range and transmission strategy.</title>
        <authorList>
            <person name="Reid A.J."/>
            <person name="Vermont S.J."/>
            <person name="Cotton J.A."/>
            <person name="Harris D."/>
            <person name="Hill-Cawthorne G.A."/>
            <person name="Konen-Waisman S."/>
            <person name="Latham S.M."/>
            <person name="Mourier T."/>
            <person name="Norton R."/>
            <person name="Quail M.A."/>
            <person name="Sanders M."/>
            <person name="Shanmugam D."/>
            <person name="Sohal A."/>
            <person name="Wasmuth J.D."/>
            <person name="Brunk B."/>
            <person name="Grigg M.E."/>
            <person name="Howard J.C."/>
            <person name="Parkinson J."/>
            <person name="Roos D.S."/>
            <person name="Trees A.J."/>
            <person name="Berriman M."/>
            <person name="Pain A."/>
            <person name="Wastling J.M."/>
        </authorList>
    </citation>
    <scope>NUCLEOTIDE SEQUENCE [LARGE SCALE GENOMIC DNA]</scope>
    <source>
        <strain evidence="12">Liverpool</strain>
    </source>
</reference>
<keyword evidence="4" id="KW-0648">Protein biosynthesis</keyword>
<feature type="region of interest" description="Disordered" evidence="9">
    <location>
        <begin position="30"/>
        <end position="57"/>
    </location>
</feature>
<dbReference type="OrthoDB" id="337870at2759"/>
<feature type="compositionally biased region" description="Basic and acidic residues" evidence="9">
    <location>
        <begin position="849"/>
        <end position="860"/>
    </location>
</feature>
<evidence type="ECO:0000256" key="1">
    <source>
        <dbReference type="ARBA" id="ARBA00022598"/>
    </source>
</evidence>
<dbReference type="GO" id="GO:0005829">
    <property type="term" value="C:cytosol"/>
    <property type="evidence" value="ECO:0007669"/>
    <property type="project" value="TreeGrafter"/>
</dbReference>
<feature type="region of interest" description="Disordered" evidence="9">
    <location>
        <begin position="836"/>
        <end position="912"/>
    </location>
</feature>
<feature type="compositionally biased region" description="Basic and acidic residues" evidence="9">
    <location>
        <begin position="548"/>
        <end position="565"/>
    </location>
</feature>
<feature type="compositionally biased region" description="Basic residues" evidence="9">
    <location>
        <begin position="31"/>
        <end position="41"/>
    </location>
</feature>
<keyword evidence="2" id="KW-0547">Nucleotide-binding</keyword>
<evidence type="ECO:0000256" key="8">
    <source>
        <dbReference type="PROSITE-ProRule" id="PRU00182"/>
    </source>
</evidence>
<dbReference type="AlphaFoldDB" id="F0VIS4"/>
<dbReference type="InterPro" id="IPR002305">
    <property type="entry name" value="aa-tRNA-synth_Ic"/>
</dbReference>
<evidence type="ECO:0000256" key="5">
    <source>
        <dbReference type="ARBA" id="ARBA00023146"/>
    </source>
</evidence>
<organism evidence="11 12">
    <name type="scientific">Neospora caninum (strain Liverpool)</name>
    <dbReference type="NCBI Taxonomy" id="572307"/>
    <lineage>
        <taxon>Eukaryota</taxon>
        <taxon>Sar</taxon>
        <taxon>Alveolata</taxon>
        <taxon>Apicomplexa</taxon>
        <taxon>Conoidasida</taxon>
        <taxon>Coccidia</taxon>
        <taxon>Eucoccidiorida</taxon>
        <taxon>Eimeriorina</taxon>
        <taxon>Sarcocystidae</taxon>
        <taxon>Neospora</taxon>
    </lineage>
</organism>
<dbReference type="OMA" id="FDQAKEP"/>
<dbReference type="InterPro" id="IPR014729">
    <property type="entry name" value="Rossmann-like_a/b/a_fold"/>
</dbReference>
<keyword evidence="12" id="KW-1185">Reference proteome</keyword>
<keyword evidence="3" id="KW-0067">ATP-binding</keyword>
<comment type="catalytic activity">
    <reaction evidence="7">
        <text>tRNA(Tyr) + L-tyrosine + ATP = L-tyrosyl-tRNA(Tyr) + AMP + diphosphate + H(+)</text>
        <dbReference type="Rhea" id="RHEA:10220"/>
        <dbReference type="Rhea" id="RHEA-COMP:9706"/>
        <dbReference type="Rhea" id="RHEA-COMP:9707"/>
        <dbReference type="ChEBI" id="CHEBI:15378"/>
        <dbReference type="ChEBI" id="CHEBI:30616"/>
        <dbReference type="ChEBI" id="CHEBI:33019"/>
        <dbReference type="ChEBI" id="CHEBI:58315"/>
        <dbReference type="ChEBI" id="CHEBI:78442"/>
        <dbReference type="ChEBI" id="CHEBI:78536"/>
        <dbReference type="ChEBI" id="CHEBI:456215"/>
        <dbReference type="EC" id="6.1.1.1"/>
    </reaction>
</comment>
<sequence length="948" mass="101121">MHAAILAEMDARVCRLSLCLPLSVSVSRSKLPNRRRPKTRASRPGFSPAVFPSRLSSPSFPLSPSSASSPRFPARLALSAPAFPLSLEPGEEVGEDSGENRPWDEHAFASPFLVDAFARGVIAHGNALARLDRLLVAWTGAVVARETDKRQSEEPARAHAPRTPGNPGTGETHASACLRARLPSVSDACDQASLKAAKRSCAAGEEHNSQDATAGRDGEDASCDQPLSFYLGIDLTGRSLHIGHLLPLLLLRRLQCLQLVRPVILLGTATTLVGDPTGKFQHNFVKPRTVFSSSLSARSSRTLRSQPSLLDSVLQDVDAEAGCRSGEEGRGELAARDFSRHAFCLDANKTAKIDENRAAIARQLTSIFNLDVSDPSGGFPLPASPATAKPPPATIVENRAWLGGLSSLDFLTEFGAYLSLPRLLSRSSVEETLGPCLPARNTPTRSGDAGAQPQKAASKANFSFASLAYSVLQAVDWSFLRRRLGVVGQVGGGDQWGNIATGLELARRRDNARLFGITTPLLLHRSGVKMGKSGSPGGTGTRTGTDSAFRRGDEGEGGRVDESRRGHSTLPKSPGGKTVWLRKDLTPPVEFWQHWRNVDDGDVRRLLRWFTLLSVPEIDALEEDTRHCGERGLNYLKEVLADHVTTLVHGSSITRAVRAVVTAGRQQSSFAFASAPALPLRPPEYAGSESEAGENETAETVEVSGALPPTHFLRRSWLGAARAAAGNAEGSASPVRSPAECRDSGSLGNGAGEGDADVAIGATFASGRGADEGRTQASPQPRRPFLSLLLSRLCLCRSRAAARRLIAQGTVRINGKKLQADGEVALALADFEEVAVQSPSEPGVQTHAAIREKDERHSEGEGEALGTEQTEKTGAQDAGGGTGDPRLEGDGKRNDERANGEPLKAGRRTRSVHQCAISVGRKGFAVLHLIDEADWPEAKRDEHLIVVE</sequence>
<evidence type="ECO:0000256" key="7">
    <source>
        <dbReference type="ARBA" id="ARBA00048248"/>
    </source>
</evidence>
<keyword evidence="5 11" id="KW-0030">Aminoacyl-tRNA synthetase</keyword>
<evidence type="ECO:0000313" key="11">
    <source>
        <dbReference type="EMBL" id="CBZ53635.1"/>
    </source>
</evidence>
<feature type="compositionally biased region" description="Basic and acidic residues" evidence="9">
    <location>
        <begin position="145"/>
        <end position="157"/>
    </location>
</feature>
<dbReference type="PANTHER" id="PTHR11766:SF0">
    <property type="entry name" value="TYROSINE--TRNA LIGASE, MITOCHONDRIAL"/>
    <property type="match status" value="1"/>
</dbReference>
<dbReference type="InterPro" id="IPR036986">
    <property type="entry name" value="S4_RNA-bd_sf"/>
</dbReference>
<feature type="compositionally biased region" description="Basic and acidic residues" evidence="9">
    <location>
        <begin position="885"/>
        <end position="899"/>
    </location>
</feature>
<dbReference type="Proteomes" id="UP000007494">
    <property type="component" value="Chromosome VIII"/>
</dbReference>
<evidence type="ECO:0000259" key="10">
    <source>
        <dbReference type="Pfam" id="PF01479"/>
    </source>
</evidence>
<dbReference type="Pfam" id="PF00579">
    <property type="entry name" value="tRNA-synt_1b"/>
    <property type="match status" value="3"/>
</dbReference>
<evidence type="ECO:0000256" key="4">
    <source>
        <dbReference type="ARBA" id="ARBA00022917"/>
    </source>
</evidence>
<dbReference type="InParanoid" id="F0VIS4"/>
<feature type="region of interest" description="Disordered" evidence="9">
    <location>
        <begin position="727"/>
        <end position="754"/>
    </location>
</feature>
<dbReference type="GO" id="GO:0004831">
    <property type="term" value="F:tyrosine-tRNA ligase activity"/>
    <property type="evidence" value="ECO:0007669"/>
    <property type="project" value="UniProtKB-EC"/>
</dbReference>
<dbReference type="GO" id="GO:0005524">
    <property type="term" value="F:ATP binding"/>
    <property type="evidence" value="ECO:0007669"/>
    <property type="project" value="UniProtKB-KW"/>
</dbReference>
<dbReference type="SUPFAM" id="SSF55174">
    <property type="entry name" value="Alpha-L RNA-binding motif"/>
    <property type="match status" value="1"/>
</dbReference>
<feature type="compositionally biased region" description="Basic and acidic residues" evidence="9">
    <location>
        <begin position="204"/>
        <end position="219"/>
    </location>
</feature>
<keyword evidence="8" id="KW-0694">RNA-binding</keyword>
<dbReference type="Gene3D" id="1.10.240.10">
    <property type="entry name" value="Tyrosyl-Transfer RNA Synthetase"/>
    <property type="match status" value="1"/>
</dbReference>
<feature type="region of interest" description="Disordered" evidence="9">
    <location>
        <begin position="681"/>
        <end position="705"/>
    </location>
</feature>
<feature type="region of interest" description="Disordered" evidence="9">
    <location>
        <begin position="145"/>
        <end position="173"/>
    </location>
</feature>